<evidence type="ECO:0000256" key="6">
    <source>
        <dbReference type="ARBA" id="ARBA00023125"/>
    </source>
</evidence>
<dbReference type="PROSITE" id="PS51898">
    <property type="entry name" value="TYR_RECOMBINASE"/>
    <property type="match status" value="1"/>
</dbReference>
<dbReference type="PANTHER" id="PTHR30349:SF77">
    <property type="entry name" value="TYROSINE RECOMBINASE XERC"/>
    <property type="match status" value="1"/>
</dbReference>
<dbReference type="PROSITE" id="PS51900">
    <property type="entry name" value="CB"/>
    <property type="match status" value="1"/>
</dbReference>
<evidence type="ECO:0000313" key="15">
    <source>
        <dbReference type="Proteomes" id="UP000533429"/>
    </source>
</evidence>
<dbReference type="InterPro" id="IPR050090">
    <property type="entry name" value="Tyrosine_recombinase_XerCD"/>
</dbReference>
<dbReference type="PANTHER" id="PTHR30349">
    <property type="entry name" value="PHAGE INTEGRASE-RELATED"/>
    <property type="match status" value="1"/>
</dbReference>
<evidence type="ECO:0000256" key="7">
    <source>
        <dbReference type="ARBA" id="ARBA00023172"/>
    </source>
</evidence>
<evidence type="ECO:0000256" key="1">
    <source>
        <dbReference type="ARBA" id="ARBA00004496"/>
    </source>
</evidence>
<dbReference type="Gene3D" id="1.10.443.10">
    <property type="entry name" value="Intergrase catalytic core"/>
    <property type="match status" value="1"/>
</dbReference>
<dbReference type="GO" id="GO:0005737">
    <property type="term" value="C:cytoplasm"/>
    <property type="evidence" value="ECO:0007669"/>
    <property type="project" value="UniProtKB-SubCell"/>
</dbReference>
<dbReference type="EMBL" id="JABXOR010001562">
    <property type="protein sequence ID" value="NVP03294.1"/>
    <property type="molecule type" value="Genomic_DNA"/>
</dbReference>
<dbReference type="InterPro" id="IPR011010">
    <property type="entry name" value="DNA_brk_join_enz"/>
</dbReference>
<proteinExistence type="predicted"/>
<evidence type="ECO:0000259" key="11">
    <source>
        <dbReference type="PROSITE" id="PS51900"/>
    </source>
</evidence>
<dbReference type="InterPro" id="IPR044068">
    <property type="entry name" value="CB"/>
</dbReference>
<dbReference type="GO" id="GO:0015074">
    <property type="term" value="P:DNA integration"/>
    <property type="evidence" value="ECO:0007669"/>
    <property type="project" value="UniProtKB-KW"/>
</dbReference>
<reference evidence="12 14" key="1">
    <citation type="submission" date="2019-09" db="EMBL/GenBank/DDBJ databases">
        <title>Photobacterium damselae subsp. damselae CDC-2227-81, a human clinical isolate.</title>
        <authorList>
            <person name="Osorio C.R."/>
        </authorList>
    </citation>
    <scope>NUCLEOTIDE SEQUENCE [LARGE SCALE GENOMIC DNA]</scope>
    <source>
        <strain evidence="12 14">CDC-2227-81</strain>
    </source>
</reference>
<keyword evidence="6 9" id="KW-0238">DNA-binding</keyword>
<keyword evidence="2" id="KW-0963">Cytoplasm</keyword>
<gene>
    <name evidence="12" type="ORF">F6450_12345</name>
    <name evidence="13" type="ORF">HWA77_24115</name>
</gene>
<keyword evidence="4" id="KW-0159">Chromosome partition</keyword>
<evidence type="ECO:0000256" key="3">
    <source>
        <dbReference type="ARBA" id="ARBA00022618"/>
    </source>
</evidence>
<evidence type="ECO:0000313" key="12">
    <source>
        <dbReference type="EMBL" id="KAB1179968.1"/>
    </source>
</evidence>
<accession>A0A850QZV4</accession>
<dbReference type="GO" id="GO:0051301">
    <property type="term" value="P:cell division"/>
    <property type="evidence" value="ECO:0007669"/>
    <property type="project" value="UniProtKB-KW"/>
</dbReference>
<feature type="domain" description="Core-binding (CB)" evidence="11">
    <location>
        <begin position="42"/>
        <end position="173"/>
    </location>
</feature>
<evidence type="ECO:0000256" key="5">
    <source>
        <dbReference type="ARBA" id="ARBA00022908"/>
    </source>
</evidence>
<dbReference type="CDD" id="cd00397">
    <property type="entry name" value="DNA_BRE_C"/>
    <property type="match status" value="1"/>
</dbReference>
<dbReference type="RefSeq" id="WP_151182885.1">
    <property type="nucleotide sequence ID" value="NZ_VZUQ01000068.1"/>
</dbReference>
<dbReference type="GO" id="GO:0006310">
    <property type="term" value="P:DNA recombination"/>
    <property type="evidence" value="ECO:0007669"/>
    <property type="project" value="UniProtKB-KW"/>
</dbReference>
<evidence type="ECO:0000313" key="13">
    <source>
        <dbReference type="EMBL" id="NVP03294.1"/>
    </source>
</evidence>
<evidence type="ECO:0000256" key="8">
    <source>
        <dbReference type="ARBA" id="ARBA00023306"/>
    </source>
</evidence>
<dbReference type="InterPro" id="IPR002104">
    <property type="entry name" value="Integrase_catalytic"/>
</dbReference>
<organism evidence="13 15">
    <name type="scientific">Photobacterium damselae subsp. damselae</name>
    <name type="common">Listonella damsela</name>
    <dbReference type="NCBI Taxonomy" id="85581"/>
    <lineage>
        <taxon>Bacteria</taxon>
        <taxon>Pseudomonadati</taxon>
        <taxon>Pseudomonadota</taxon>
        <taxon>Gammaproteobacteria</taxon>
        <taxon>Vibrionales</taxon>
        <taxon>Vibrionaceae</taxon>
        <taxon>Photobacterium</taxon>
    </lineage>
</organism>
<dbReference type="AlphaFoldDB" id="A0A850QZV4"/>
<dbReference type="InterPro" id="IPR013762">
    <property type="entry name" value="Integrase-like_cat_sf"/>
</dbReference>
<dbReference type="Proteomes" id="UP000480943">
    <property type="component" value="Unassembled WGS sequence"/>
</dbReference>
<name>A0A850QZV4_PHODD</name>
<feature type="domain" description="Tyr recombinase" evidence="10">
    <location>
        <begin position="204"/>
        <end position="427"/>
    </location>
</feature>
<dbReference type="SUPFAM" id="SSF56349">
    <property type="entry name" value="DNA breaking-rejoining enzymes"/>
    <property type="match status" value="1"/>
</dbReference>
<evidence type="ECO:0000259" key="10">
    <source>
        <dbReference type="PROSITE" id="PS51898"/>
    </source>
</evidence>
<dbReference type="Pfam" id="PF00589">
    <property type="entry name" value="Phage_integrase"/>
    <property type="match status" value="1"/>
</dbReference>
<dbReference type="InterPro" id="IPR010998">
    <property type="entry name" value="Integrase_recombinase_N"/>
</dbReference>
<keyword evidence="7" id="KW-0233">DNA recombination</keyword>
<comment type="subcellular location">
    <subcellularLocation>
        <location evidence="1">Cytoplasm</location>
    </subcellularLocation>
</comment>
<keyword evidence="3" id="KW-0132">Cell division</keyword>
<dbReference type="EMBL" id="VZUQ01000068">
    <property type="protein sequence ID" value="KAB1179968.1"/>
    <property type="molecule type" value="Genomic_DNA"/>
</dbReference>
<dbReference type="GO" id="GO:0007059">
    <property type="term" value="P:chromosome segregation"/>
    <property type="evidence" value="ECO:0007669"/>
    <property type="project" value="UniProtKB-KW"/>
</dbReference>
<evidence type="ECO:0000256" key="9">
    <source>
        <dbReference type="PROSITE-ProRule" id="PRU01248"/>
    </source>
</evidence>
<keyword evidence="5" id="KW-0229">DNA integration</keyword>
<evidence type="ECO:0000256" key="2">
    <source>
        <dbReference type="ARBA" id="ARBA00022490"/>
    </source>
</evidence>
<evidence type="ECO:0000256" key="4">
    <source>
        <dbReference type="ARBA" id="ARBA00022829"/>
    </source>
</evidence>
<dbReference type="GO" id="GO:0003677">
    <property type="term" value="F:DNA binding"/>
    <property type="evidence" value="ECO:0007669"/>
    <property type="project" value="UniProtKB-UniRule"/>
</dbReference>
<dbReference type="Proteomes" id="UP000533429">
    <property type="component" value="Unassembled WGS sequence"/>
</dbReference>
<comment type="caution">
    <text evidence="13">The sequence shown here is derived from an EMBL/GenBank/DDBJ whole genome shotgun (WGS) entry which is preliminary data.</text>
</comment>
<evidence type="ECO:0000313" key="14">
    <source>
        <dbReference type="Proteomes" id="UP000480943"/>
    </source>
</evidence>
<reference evidence="13 15" key="2">
    <citation type="submission" date="2020-06" db="EMBL/GenBank/DDBJ databases">
        <title>Photobacterium damselae subsp. damselae comparative genomics.</title>
        <authorList>
            <person name="Osorio C.R."/>
        </authorList>
    </citation>
    <scope>NUCLEOTIDE SEQUENCE [LARGE SCALE GENOMIC DNA]</scope>
    <source>
        <strain evidence="13 15">TW250/03</strain>
    </source>
</reference>
<sequence length="434" mass="50113">MTNIELPPVMPLYTAIDTLSEPNLFVNQYVSTIAVNRVEDAGILYEHSLDWLSEQTDSVNNFKGYRSELTSFLYWCWNVAEISVADVNRKTLREFIEWCKNPPVELIATCNYPQFIKHIDYDCKVPNVKWRPFTIRRPKGEESHLNSELIYRLSPTAIQTKLSILSSFFQYLNCVEYSENNPAAILLKLSKFKPTQNQNYEDDDELKFFSPLQLSYVMDAAVAMAKEEPEIHERTLFIICLLYGTYCRISEICGRPGYEPIMSQFRRDKKSGYWGFLIPRSKGGKRRTVSMPNELLDALIRYRKYRGLSDLPSPNESEPIFIRHRAAQHGRDAKKVRANLGIRHTREIVMSVFERASEMLTHDGFDLDAQEVRLMSPHSLRHTGISNDIASGRPLQHVQADAGHESLDVTSRYVHTTRAERHESSANRKLNPLD</sequence>
<dbReference type="Gene3D" id="1.10.150.130">
    <property type="match status" value="1"/>
</dbReference>
<protein>
    <submittedName>
        <fullName evidence="13">Tyrosine-type recombinase/integrase</fullName>
    </submittedName>
</protein>
<keyword evidence="8" id="KW-0131">Cell cycle</keyword>